<evidence type="ECO:0000313" key="1">
    <source>
        <dbReference type="EMBL" id="KAK5995484.1"/>
    </source>
</evidence>
<proteinExistence type="predicted"/>
<protein>
    <submittedName>
        <fullName evidence="1">Uncharacterized protein</fullName>
    </submittedName>
</protein>
<sequence>MDEYTTHHGCLELLPEHASRGLHFLKDFLPAYDAIGSLNTPPPLGKFLFHDTTFNHGEGSVIRSAVELNLIRFRSQYVSSRSRKIRVAKDDEGPEGTRRVSIESTLTIVYKNHLPGASIVIKELVLLLLSPTDDPSQGSHGLKFSRLAEQIRAEKMCFQGSYIN</sequence>
<name>A0ABR0STK8_9HYPO</name>
<dbReference type="Proteomes" id="UP001338125">
    <property type="component" value="Unassembled WGS sequence"/>
</dbReference>
<accession>A0ABR0STK8</accession>
<keyword evidence="2" id="KW-1185">Reference proteome</keyword>
<comment type="caution">
    <text evidence="1">The sequence shown here is derived from an EMBL/GenBank/DDBJ whole genome shotgun (WGS) entry which is preliminary data.</text>
</comment>
<reference evidence="1 2" key="1">
    <citation type="submission" date="2024-01" db="EMBL/GenBank/DDBJ databases">
        <title>Complete genome of Cladobotryum mycophilum ATHUM6906.</title>
        <authorList>
            <person name="Christinaki A.C."/>
            <person name="Myridakis A.I."/>
            <person name="Kouvelis V.N."/>
        </authorList>
    </citation>
    <scope>NUCLEOTIDE SEQUENCE [LARGE SCALE GENOMIC DNA]</scope>
    <source>
        <strain evidence="1 2">ATHUM6906</strain>
    </source>
</reference>
<organism evidence="1 2">
    <name type="scientific">Cladobotryum mycophilum</name>
    <dbReference type="NCBI Taxonomy" id="491253"/>
    <lineage>
        <taxon>Eukaryota</taxon>
        <taxon>Fungi</taxon>
        <taxon>Dikarya</taxon>
        <taxon>Ascomycota</taxon>
        <taxon>Pezizomycotina</taxon>
        <taxon>Sordariomycetes</taxon>
        <taxon>Hypocreomycetidae</taxon>
        <taxon>Hypocreales</taxon>
        <taxon>Hypocreaceae</taxon>
        <taxon>Cladobotryum</taxon>
    </lineage>
</organism>
<evidence type="ECO:0000313" key="2">
    <source>
        <dbReference type="Proteomes" id="UP001338125"/>
    </source>
</evidence>
<dbReference type="EMBL" id="JAVFKD010000004">
    <property type="protein sequence ID" value="KAK5995484.1"/>
    <property type="molecule type" value="Genomic_DNA"/>
</dbReference>
<gene>
    <name evidence="1" type="ORF">PT974_03892</name>
</gene>